<dbReference type="EMBL" id="FNYS01000009">
    <property type="protein sequence ID" value="SEJ00206.1"/>
    <property type="molecule type" value="Genomic_DNA"/>
</dbReference>
<accession>A0A163UP50</accession>
<protein>
    <submittedName>
        <fullName evidence="1">Cell wall assembly protein</fullName>
    </submittedName>
</protein>
<evidence type="ECO:0000313" key="3">
    <source>
        <dbReference type="Proteomes" id="UP000076630"/>
    </source>
</evidence>
<name>A0A163UP50_9FLAO</name>
<dbReference type="AlphaFoldDB" id="A0A163UP50"/>
<evidence type="ECO:0000313" key="2">
    <source>
        <dbReference type="EMBL" id="SEJ00206.1"/>
    </source>
</evidence>
<reference evidence="2 4" key="2">
    <citation type="submission" date="2016-10" db="EMBL/GenBank/DDBJ databases">
        <authorList>
            <person name="de Groot N.N."/>
        </authorList>
    </citation>
    <scope>NUCLEOTIDE SEQUENCE [LARGE SCALE GENOMIC DNA]</scope>
    <source>
        <strain evidence="2 4">DSM 23048</strain>
    </source>
</reference>
<dbReference type="Proteomes" id="UP000076630">
    <property type="component" value="Unassembled WGS sequence"/>
</dbReference>
<organism evidence="1 3">
    <name type="scientific">Myroides marinus</name>
    <dbReference type="NCBI Taxonomy" id="703342"/>
    <lineage>
        <taxon>Bacteria</taxon>
        <taxon>Pseudomonadati</taxon>
        <taxon>Bacteroidota</taxon>
        <taxon>Flavobacteriia</taxon>
        <taxon>Flavobacteriales</taxon>
        <taxon>Flavobacteriaceae</taxon>
        <taxon>Myroides</taxon>
    </lineage>
</organism>
<evidence type="ECO:0000313" key="1">
    <source>
        <dbReference type="EMBL" id="KZE73621.1"/>
    </source>
</evidence>
<keyword evidence="3" id="KW-1185">Reference proteome</keyword>
<dbReference type="EMBL" id="LQNU01000105">
    <property type="protein sequence ID" value="KZE73621.1"/>
    <property type="molecule type" value="Genomic_DNA"/>
</dbReference>
<evidence type="ECO:0000313" key="4">
    <source>
        <dbReference type="Proteomes" id="UP000183077"/>
    </source>
</evidence>
<gene>
    <name evidence="1" type="ORF">AV926_02210</name>
    <name evidence="2" type="ORF">SAMN04488018_1098</name>
</gene>
<dbReference type="Proteomes" id="UP000183077">
    <property type="component" value="Unassembled WGS sequence"/>
</dbReference>
<proteinExistence type="predicted"/>
<dbReference type="OrthoDB" id="9179578at2"/>
<sequence length="194" mass="22021">MVKEEFTALFKGYKVPSEIKSLLEFQLSETIPSYYSNAIYLIDEDPGIIESVSDNEDFVNSFIPFAEANSTGSIYAFWVQNKEVKTLDDCPIVVFGDEGGAFVVSKNVKELLQISAYDVEPVVYMDEFYFSDKEELIEEGEYDAAEFNKEYLDWLRTDAKLKPILTVEAIDDVIAVAQDQYGDALEQFVNKFVG</sequence>
<reference evidence="1 3" key="1">
    <citation type="submission" date="2016-01" db="EMBL/GenBank/DDBJ databases">
        <title>Whole genome sequencing of Myroides marinus L41.</title>
        <authorList>
            <person name="Hong K.W."/>
        </authorList>
    </citation>
    <scope>NUCLEOTIDE SEQUENCE [LARGE SCALE GENOMIC DNA]</scope>
    <source>
        <strain evidence="1 3">L41</strain>
    </source>
</reference>